<organism evidence="1 2">
    <name type="scientific">Daphnia galeata</name>
    <dbReference type="NCBI Taxonomy" id="27404"/>
    <lineage>
        <taxon>Eukaryota</taxon>
        <taxon>Metazoa</taxon>
        <taxon>Ecdysozoa</taxon>
        <taxon>Arthropoda</taxon>
        <taxon>Crustacea</taxon>
        <taxon>Branchiopoda</taxon>
        <taxon>Diplostraca</taxon>
        <taxon>Cladocera</taxon>
        <taxon>Anomopoda</taxon>
        <taxon>Daphniidae</taxon>
        <taxon>Daphnia</taxon>
    </lineage>
</organism>
<evidence type="ECO:0000313" key="2">
    <source>
        <dbReference type="Proteomes" id="UP000789390"/>
    </source>
</evidence>
<dbReference type="SUPFAM" id="SSF50249">
    <property type="entry name" value="Nucleic acid-binding proteins"/>
    <property type="match status" value="1"/>
</dbReference>
<dbReference type="GO" id="GO:0070059">
    <property type="term" value="P:intrinsic apoptotic signaling pathway in response to endoplasmic reticulum stress"/>
    <property type="evidence" value="ECO:0007669"/>
    <property type="project" value="TreeGrafter"/>
</dbReference>
<reference evidence="1" key="1">
    <citation type="submission" date="2021-11" db="EMBL/GenBank/DDBJ databases">
        <authorList>
            <person name="Schell T."/>
        </authorList>
    </citation>
    <scope>NUCLEOTIDE SEQUENCE</scope>
    <source>
        <strain evidence="1">M5</strain>
    </source>
</reference>
<comment type="caution">
    <text evidence="1">The sequence shown here is derived from an EMBL/GenBank/DDBJ whole genome shotgun (WGS) entry which is preliminary data.</text>
</comment>
<dbReference type="PANTHER" id="PTHR13954:SF6">
    <property type="entry name" value="NON-SPECIFIC SERINE_THREONINE PROTEIN KINASE"/>
    <property type="match status" value="1"/>
</dbReference>
<dbReference type="PANTHER" id="PTHR13954">
    <property type="entry name" value="IRE1-RELATED"/>
    <property type="match status" value="1"/>
</dbReference>
<dbReference type="InterPro" id="IPR045133">
    <property type="entry name" value="IRE1/2-like"/>
</dbReference>
<keyword evidence="2" id="KW-1185">Reference proteome</keyword>
<protein>
    <recommendedName>
        <fullName evidence="3">Protein kinase domain-containing protein</fullName>
    </recommendedName>
</protein>
<dbReference type="InterPro" id="IPR012340">
    <property type="entry name" value="NA-bd_OB-fold"/>
</dbReference>
<evidence type="ECO:0008006" key="3">
    <source>
        <dbReference type="Google" id="ProtNLM"/>
    </source>
</evidence>
<dbReference type="Gene3D" id="3.30.200.20">
    <property type="entry name" value="Phosphorylase Kinase, domain 1"/>
    <property type="match status" value="1"/>
</dbReference>
<sequence>MDVKIEMETELSTYAVAEALPEVTWSIDGVLGKNVTGTSWVFHGTYNTQKVAIKRVSVDEVEETKQNVLISELDHENVVKLIHIEGNDLFKYMQSDIFSAGCVYFYFLTRAHPFGKKSEIKKNIMEGKPVIAATRFSKRRFAMAVVVGMIAKNPAVRIPLAEVINQLKPKPIPQQPIPTVVSPSVPRYITTAYIMTPISGLKEGVNFGIIHARVVSKPRIKLMPISPFNYFFTMVLQDDTGEVKAKAFGENYQRFYPLFEVGREYAIKRAILNLNKDGEKELSLVKATTVECL</sequence>
<accession>A0A8J2RUH8</accession>
<proteinExistence type="predicted"/>
<dbReference type="SUPFAM" id="SSF56112">
    <property type="entry name" value="Protein kinase-like (PK-like)"/>
    <property type="match status" value="1"/>
</dbReference>
<dbReference type="OrthoDB" id="1751331at2759"/>
<dbReference type="Proteomes" id="UP000789390">
    <property type="component" value="Unassembled WGS sequence"/>
</dbReference>
<dbReference type="GO" id="GO:0004521">
    <property type="term" value="F:RNA endonuclease activity"/>
    <property type="evidence" value="ECO:0007669"/>
    <property type="project" value="InterPro"/>
</dbReference>
<gene>
    <name evidence="1" type="ORF">DGAL_LOCUS12128</name>
</gene>
<dbReference type="GO" id="GO:0004674">
    <property type="term" value="F:protein serine/threonine kinase activity"/>
    <property type="evidence" value="ECO:0007669"/>
    <property type="project" value="InterPro"/>
</dbReference>
<dbReference type="Gene3D" id="1.10.510.10">
    <property type="entry name" value="Transferase(Phosphotransferase) domain 1"/>
    <property type="match status" value="1"/>
</dbReference>
<dbReference type="GO" id="GO:1990604">
    <property type="term" value="C:IRE1-TRAF2-ASK1 complex"/>
    <property type="evidence" value="ECO:0007669"/>
    <property type="project" value="TreeGrafter"/>
</dbReference>
<dbReference type="InterPro" id="IPR011009">
    <property type="entry name" value="Kinase-like_dom_sf"/>
</dbReference>
<evidence type="ECO:0000313" key="1">
    <source>
        <dbReference type="EMBL" id="CAH0108728.1"/>
    </source>
</evidence>
<dbReference type="Gene3D" id="2.40.50.140">
    <property type="entry name" value="Nucleic acid-binding proteins"/>
    <property type="match status" value="1"/>
</dbReference>
<dbReference type="GO" id="GO:0036498">
    <property type="term" value="P:IRE1-mediated unfolded protein response"/>
    <property type="evidence" value="ECO:0007669"/>
    <property type="project" value="TreeGrafter"/>
</dbReference>
<dbReference type="GO" id="GO:0051082">
    <property type="term" value="F:unfolded protein binding"/>
    <property type="evidence" value="ECO:0007669"/>
    <property type="project" value="TreeGrafter"/>
</dbReference>
<name>A0A8J2RUH8_9CRUS</name>
<dbReference type="EMBL" id="CAKKLH010000287">
    <property type="protein sequence ID" value="CAH0108728.1"/>
    <property type="molecule type" value="Genomic_DNA"/>
</dbReference>
<dbReference type="AlphaFoldDB" id="A0A8J2RUH8"/>